<reference evidence="1" key="2">
    <citation type="journal article" date="2015" name="Data Brief">
        <title>Shoot transcriptome of the giant reed, Arundo donax.</title>
        <authorList>
            <person name="Barrero R.A."/>
            <person name="Guerrero F.D."/>
            <person name="Moolhuijzen P."/>
            <person name="Goolsby J.A."/>
            <person name="Tidwell J."/>
            <person name="Bellgard S.E."/>
            <person name="Bellgard M.I."/>
        </authorList>
    </citation>
    <scope>NUCLEOTIDE SEQUENCE</scope>
    <source>
        <tissue evidence="1">Shoot tissue taken approximately 20 cm above the soil surface</tissue>
    </source>
</reference>
<proteinExistence type="predicted"/>
<name>A0A0A9H8Y8_ARUDO</name>
<evidence type="ECO:0000313" key="1">
    <source>
        <dbReference type="EMBL" id="JAE29378.1"/>
    </source>
</evidence>
<organism evidence="1">
    <name type="scientific">Arundo donax</name>
    <name type="common">Giant reed</name>
    <name type="synonym">Donax arundinaceus</name>
    <dbReference type="NCBI Taxonomy" id="35708"/>
    <lineage>
        <taxon>Eukaryota</taxon>
        <taxon>Viridiplantae</taxon>
        <taxon>Streptophyta</taxon>
        <taxon>Embryophyta</taxon>
        <taxon>Tracheophyta</taxon>
        <taxon>Spermatophyta</taxon>
        <taxon>Magnoliopsida</taxon>
        <taxon>Liliopsida</taxon>
        <taxon>Poales</taxon>
        <taxon>Poaceae</taxon>
        <taxon>PACMAD clade</taxon>
        <taxon>Arundinoideae</taxon>
        <taxon>Arundineae</taxon>
        <taxon>Arundo</taxon>
    </lineage>
</organism>
<sequence length="13" mass="1530">MVRSRSIRPKATK</sequence>
<reference evidence="1" key="1">
    <citation type="submission" date="2014-09" db="EMBL/GenBank/DDBJ databases">
        <authorList>
            <person name="Magalhaes I.L.F."/>
            <person name="Oliveira U."/>
            <person name="Santos F.R."/>
            <person name="Vidigal T.H.D.A."/>
            <person name="Brescovit A.D."/>
            <person name="Santos A.J."/>
        </authorList>
    </citation>
    <scope>NUCLEOTIDE SEQUENCE</scope>
    <source>
        <tissue evidence="1">Shoot tissue taken approximately 20 cm above the soil surface</tissue>
    </source>
</reference>
<protein>
    <submittedName>
        <fullName evidence="1">Uncharacterized protein</fullName>
    </submittedName>
</protein>
<dbReference type="EMBL" id="GBRH01168518">
    <property type="protein sequence ID" value="JAE29378.1"/>
    <property type="molecule type" value="Transcribed_RNA"/>
</dbReference>
<accession>A0A0A9H8Y8</accession>